<dbReference type="EMBL" id="BARU01011121">
    <property type="protein sequence ID" value="GAH41430.1"/>
    <property type="molecule type" value="Genomic_DNA"/>
</dbReference>
<accession>X1G9D4</accession>
<reference evidence="1" key="1">
    <citation type="journal article" date="2014" name="Front. Microbiol.">
        <title>High frequency of phylogenetically diverse reductive dehalogenase-homologous genes in deep subseafloor sedimentary metagenomes.</title>
        <authorList>
            <person name="Kawai M."/>
            <person name="Futagami T."/>
            <person name="Toyoda A."/>
            <person name="Takaki Y."/>
            <person name="Nishi S."/>
            <person name="Hori S."/>
            <person name="Arai W."/>
            <person name="Tsubouchi T."/>
            <person name="Morono Y."/>
            <person name="Uchiyama I."/>
            <person name="Ito T."/>
            <person name="Fujiyama A."/>
            <person name="Inagaki F."/>
            <person name="Takami H."/>
        </authorList>
    </citation>
    <scope>NUCLEOTIDE SEQUENCE</scope>
    <source>
        <strain evidence="1">Expedition CK06-06</strain>
    </source>
</reference>
<dbReference type="AlphaFoldDB" id="X1G9D4"/>
<comment type="caution">
    <text evidence="1">The sequence shown here is derived from an EMBL/GenBank/DDBJ whole genome shotgun (WGS) entry which is preliminary data.</text>
</comment>
<proteinExistence type="predicted"/>
<sequence length="223" mass="24479">MAVTTVGQDIYNGALAKSSKNEPGNFSVAEIILRINNRLNGLYEVAARVNAIFFAETATEAETAGVWSRPEEALSVIKIQDATVADVVILPHDDQQAEPSKLSVYEFGQEFFAITNLTGTPSGNLTFWYARRPTAVANLSPATLDAQWREDFNELLILELAIELSAKDGRTAEVGTLKEDRNGWLARYVSFLQHSTSGERRRFGHRKIININDLLPLLAGGAG</sequence>
<name>X1G9D4_9ZZZZ</name>
<organism evidence="1">
    <name type="scientific">marine sediment metagenome</name>
    <dbReference type="NCBI Taxonomy" id="412755"/>
    <lineage>
        <taxon>unclassified sequences</taxon>
        <taxon>metagenomes</taxon>
        <taxon>ecological metagenomes</taxon>
    </lineage>
</organism>
<gene>
    <name evidence="1" type="ORF">S03H2_20973</name>
</gene>
<protein>
    <submittedName>
        <fullName evidence="1">Uncharacterized protein</fullName>
    </submittedName>
</protein>
<evidence type="ECO:0000313" key="1">
    <source>
        <dbReference type="EMBL" id="GAH41430.1"/>
    </source>
</evidence>